<dbReference type="InterPro" id="IPR002048">
    <property type="entry name" value="EF_hand_dom"/>
</dbReference>
<name>A0A8S2F655_9BILA</name>
<gene>
    <name evidence="2" type="ORF">OVA965_LOCUS31180</name>
    <name evidence="3" type="ORF">TMI583_LOCUS32005</name>
</gene>
<dbReference type="GO" id="GO:0005509">
    <property type="term" value="F:calcium ion binding"/>
    <property type="evidence" value="ECO:0007669"/>
    <property type="project" value="InterPro"/>
</dbReference>
<evidence type="ECO:0000313" key="3">
    <source>
        <dbReference type="EMBL" id="CAF4169810.1"/>
    </source>
</evidence>
<dbReference type="AlphaFoldDB" id="A0A8S2F655"/>
<sequence length="81" mass="9186">MRRERRNPNVVSLKVSSFTPHAIYDLNGESKTGPNAPEKKVEQIFAKMDKNRDYKLSKDEFVNGCLTDPHLLQLLSPSVVS</sequence>
<dbReference type="PRINTS" id="PR00450">
    <property type="entry name" value="RECOVERIN"/>
</dbReference>
<evidence type="ECO:0000313" key="4">
    <source>
        <dbReference type="Proteomes" id="UP000677228"/>
    </source>
</evidence>
<evidence type="ECO:0000313" key="2">
    <source>
        <dbReference type="EMBL" id="CAF1359504.1"/>
    </source>
</evidence>
<dbReference type="Gene3D" id="1.10.238.10">
    <property type="entry name" value="EF-hand"/>
    <property type="match status" value="1"/>
</dbReference>
<comment type="caution">
    <text evidence="2">The sequence shown here is derived from an EMBL/GenBank/DDBJ whole genome shotgun (WGS) entry which is preliminary data.</text>
</comment>
<organism evidence="2 4">
    <name type="scientific">Didymodactylos carnosus</name>
    <dbReference type="NCBI Taxonomy" id="1234261"/>
    <lineage>
        <taxon>Eukaryota</taxon>
        <taxon>Metazoa</taxon>
        <taxon>Spiralia</taxon>
        <taxon>Gnathifera</taxon>
        <taxon>Rotifera</taxon>
        <taxon>Eurotatoria</taxon>
        <taxon>Bdelloidea</taxon>
        <taxon>Philodinida</taxon>
        <taxon>Philodinidae</taxon>
        <taxon>Didymodactylos</taxon>
    </lineage>
</organism>
<protein>
    <recommendedName>
        <fullName evidence="1">EF-hand domain-containing protein</fullName>
    </recommendedName>
</protein>
<dbReference type="EMBL" id="CAJNOK010023214">
    <property type="protein sequence ID" value="CAF1359504.1"/>
    <property type="molecule type" value="Genomic_DNA"/>
</dbReference>
<dbReference type="Proteomes" id="UP000682733">
    <property type="component" value="Unassembled WGS sequence"/>
</dbReference>
<feature type="domain" description="EF-hand" evidence="1">
    <location>
        <begin position="36"/>
        <end position="71"/>
    </location>
</feature>
<dbReference type="InterPro" id="IPR011992">
    <property type="entry name" value="EF-hand-dom_pair"/>
</dbReference>
<dbReference type="PROSITE" id="PS50222">
    <property type="entry name" value="EF_HAND_2"/>
    <property type="match status" value="1"/>
</dbReference>
<proteinExistence type="predicted"/>
<dbReference type="EMBL" id="CAJOBA010044865">
    <property type="protein sequence ID" value="CAF4169810.1"/>
    <property type="molecule type" value="Genomic_DNA"/>
</dbReference>
<reference evidence="2" key="1">
    <citation type="submission" date="2021-02" db="EMBL/GenBank/DDBJ databases">
        <authorList>
            <person name="Nowell W R."/>
        </authorList>
    </citation>
    <scope>NUCLEOTIDE SEQUENCE</scope>
</reference>
<dbReference type="SUPFAM" id="SSF47473">
    <property type="entry name" value="EF-hand"/>
    <property type="match status" value="1"/>
</dbReference>
<dbReference type="Proteomes" id="UP000677228">
    <property type="component" value="Unassembled WGS sequence"/>
</dbReference>
<evidence type="ECO:0000259" key="1">
    <source>
        <dbReference type="PROSITE" id="PS50222"/>
    </source>
</evidence>
<accession>A0A8S2F655</accession>